<sequence>MLKTLILLGLIFAGPAHAEITLRPVPQVNVDGFALDQLQCQQEPDSVRLIMALAVNDLVDLEKNIGREAVDCFDLEKTWVLEGLPVTRICGVFTNGIDHFMFPGIAENWTLSEMFPSIRLSLFSTASVKKAEDWVLKNDLWAEAEPTPVGTKVECGYLQYEQFLPRG</sequence>
<reference evidence="3" key="1">
    <citation type="submission" date="2016-10" db="EMBL/GenBank/DDBJ databases">
        <authorList>
            <person name="Varghese N."/>
            <person name="Submissions S."/>
        </authorList>
    </citation>
    <scope>NUCLEOTIDE SEQUENCE [LARGE SCALE GENOMIC DNA]</scope>
    <source>
        <strain evidence="3">DSM 28453</strain>
    </source>
</reference>
<organism evidence="2 3">
    <name type="scientific">Shimia haliotis</name>
    <dbReference type="NCBI Taxonomy" id="1280847"/>
    <lineage>
        <taxon>Bacteria</taxon>
        <taxon>Pseudomonadati</taxon>
        <taxon>Pseudomonadota</taxon>
        <taxon>Alphaproteobacteria</taxon>
        <taxon>Rhodobacterales</taxon>
        <taxon>Roseobacteraceae</taxon>
    </lineage>
</organism>
<proteinExistence type="predicted"/>
<keyword evidence="1" id="KW-0732">Signal</keyword>
<evidence type="ECO:0000256" key="1">
    <source>
        <dbReference type="SAM" id="SignalP"/>
    </source>
</evidence>
<dbReference type="AlphaFoldDB" id="A0A1I4CAP5"/>
<name>A0A1I4CAP5_9RHOB</name>
<protein>
    <recommendedName>
        <fullName evidence="4">SpoIIAA-like</fullName>
    </recommendedName>
</protein>
<dbReference type="OrthoDB" id="7835280at2"/>
<dbReference type="RefSeq" id="WP_139216153.1">
    <property type="nucleotide sequence ID" value="NZ_FOSZ01000002.1"/>
</dbReference>
<accession>A0A1I4CAP5</accession>
<dbReference type="Proteomes" id="UP000198851">
    <property type="component" value="Unassembled WGS sequence"/>
</dbReference>
<feature type="chain" id="PRO_5011756478" description="SpoIIAA-like" evidence="1">
    <location>
        <begin position="19"/>
        <end position="167"/>
    </location>
</feature>
<evidence type="ECO:0000313" key="3">
    <source>
        <dbReference type="Proteomes" id="UP000198851"/>
    </source>
</evidence>
<gene>
    <name evidence="2" type="ORF">SAMN04488036_102138</name>
</gene>
<keyword evidence="3" id="KW-1185">Reference proteome</keyword>
<evidence type="ECO:0008006" key="4">
    <source>
        <dbReference type="Google" id="ProtNLM"/>
    </source>
</evidence>
<dbReference type="EMBL" id="FOSZ01000002">
    <property type="protein sequence ID" value="SFK77710.1"/>
    <property type="molecule type" value="Genomic_DNA"/>
</dbReference>
<feature type="signal peptide" evidence="1">
    <location>
        <begin position="1"/>
        <end position="18"/>
    </location>
</feature>
<evidence type="ECO:0000313" key="2">
    <source>
        <dbReference type="EMBL" id="SFK77710.1"/>
    </source>
</evidence>